<comment type="caution">
    <text evidence="1">The sequence shown here is derived from an EMBL/GenBank/DDBJ whole genome shotgun (WGS) entry which is preliminary data.</text>
</comment>
<reference evidence="1" key="1">
    <citation type="submission" date="2021-01" db="EMBL/GenBank/DDBJ databases">
        <title>Whole genome shotgun sequence of Virgisporangium ochraceum NBRC 16418.</title>
        <authorList>
            <person name="Komaki H."/>
            <person name="Tamura T."/>
        </authorList>
    </citation>
    <scope>NUCLEOTIDE SEQUENCE</scope>
    <source>
        <strain evidence="1">NBRC 16418</strain>
    </source>
</reference>
<evidence type="ECO:0000313" key="1">
    <source>
        <dbReference type="EMBL" id="GIJ74121.1"/>
    </source>
</evidence>
<name>A0A8J4A784_9ACTN</name>
<dbReference type="Proteomes" id="UP000635606">
    <property type="component" value="Unassembled WGS sequence"/>
</dbReference>
<proteinExistence type="predicted"/>
<sequence length="678" mass="71276">MVSNRSLRIVEAEPTVVAVDGLALEAMLSEGVLSGDAGPLPSAPRILSFSHNILFDYAAAIYVLHDPLDQRRLLETFDADPSLPLVARPSLELLADLLWKHRAAGVFWPLCLALAASQHVLASLAFAARLLRLIHAVEDLDPLAPQPGRTDRAAGLLPEQELVRQLAGALRTPAVLADPAAAVVPIAALALRLAGNANTSYSDAALAADLLHGLQLRVPLSAGDLGSGDRGQAVASLLDGCRADPRRMERLAEAAARQLPHVIGTSAAARGAAGRLLDDAAALREWGGTVLIWLADAVVPAASVDPELARRIATAIVTFREVRDEQISLGGSAVVPMNTSRRQNAEFAVYQLGQAFDRLCSTDLRVAAEIFCVLAEDDASSWPTRGNWPISISGATGSLRYGRDFSMIDRDAGETMAHGLAAALVDARSIEAGPAIRVLVQQLQSAEAWAALMTAGDPVRLGLLLLPVLDSGALLAHPETHSAAATLLAAAAEHEPALAERLELAVAQAHALIDANGGAQRMKDALIGCLRAESITSVEFKTRLAELGPAGPPQALPRVRPIGEFGSWSTVDRLAERGIEFGAPLTTAARALDEALTAATSGGTDRSDAERTLSDRFTEADAVFARCQDLPADLELMLLRAAEVLARNPTATPGNALGERVLALLTDASNHPDAGKFL</sequence>
<accession>A0A8J4A784</accession>
<organism evidence="1 2">
    <name type="scientific">Virgisporangium ochraceum</name>
    <dbReference type="NCBI Taxonomy" id="65505"/>
    <lineage>
        <taxon>Bacteria</taxon>
        <taxon>Bacillati</taxon>
        <taxon>Actinomycetota</taxon>
        <taxon>Actinomycetes</taxon>
        <taxon>Micromonosporales</taxon>
        <taxon>Micromonosporaceae</taxon>
        <taxon>Virgisporangium</taxon>
    </lineage>
</organism>
<evidence type="ECO:0000313" key="2">
    <source>
        <dbReference type="Proteomes" id="UP000635606"/>
    </source>
</evidence>
<dbReference type="EMBL" id="BOPH01000129">
    <property type="protein sequence ID" value="GIJ74121.1"/>
    <property type="molecule type" value="Genomic_DNA"/>
</dbReference>
<keyword evidence="2" id="KW-1185">Reference proteome</keyword>
<protein>
    <submittedName>
        <fullName evidence="1">Uncharacterized protein</fullName>
    </submittedName>
</protein>
<dbReference type="AlphaFoldDB" id="A0A8J4A784"/>
<gene>
    <name evidence="1" type="ORF">Voc01_090380</name>
</gene>